<evidence type="ECO:0000256" key="4">
    <source>
        <dbReference type="ARBA" id="ARBA00022741"/>
    </source>
</evidence>
<dbReference type="InterPro" id="IPR027543">
    <property type="entry name" value="Lon_bac"/>
</dbReference>
<keyword evidence="7 10" id="KW-0067">ATP-binding</keyword>
<dbReference type="InterPro" id="IPR014721">
    <property type="entry name" value="Ribsml_uS5_D2-typ_fold_subgr"/>
</dbReference>
<dbReference type="PIRSF" id="PIRSF001174">
    <property type="entry name" value="Lon_proteas"/>
    <property type="match status" value="1"/>
</dbReference>
<evidence type="ECO:0000256" key="10">
    <source>
        <dbReference type="HAMAP-Rule" id="MF_01973"/>
    </source>
</evidence>
<dbReference type="PROSITE" id="PS51787">
    <property type="entry name" value="LON_N"/>
    <property type="match status" value="1"/>
</dbReference>
<dbReference type="GO" id="GO:0016887">
    <property type="term" value="F:ATP hydrolysis activity"/>
    <property type="evidence" value="ECO:0007669"/>
    <property type="project" value="UniProtKB-UniRule"/>
</dbReference>
<evidence type="ECO:0000256" key="15">
    <source>
        <dbReference type="RuleBase" id="RU000591"/>
    </source>
</evidence>
<dbReference type="RefSeq" id="WP_284352443.1">
    <property type="nucleotide sequence ID" value="NZ_BRXS01000007.1"/>
</dbReference>
<dbReference type="Gene3D" id="3.30.230.10">
    <property type="match status" value="1"/>
</dbReference>
<dbReference type="GO" id="GO:0005737">
    <property type="term" value="C:cytoplasm"/>
    <property type="evidence" value="ECO:0007669"/>
    <property type="project" value="UniProtKB-SubCell"/>
</dbReference>
<evidence type="ECO:0000256" key="16">
    <source>
        <dbReference type="SAM" id="MobiDB-lite"/>
    </source>
</evidence>
<keyword evidence="3 10" id="KW-0645">Protease</keyword>
<dbReference type="SMART" id="SM00464">
    <property type="entry name" value="LON"/>
    <property type="match status" value="1"/>
</dbReference>
<dbReference type="PANTHER" id="PTHR10046">
    <property type="entry name" value="ATP DEPENDENT LON PROTEASE FAMILY MEMBER"/>
    <property type="match status" value="1"/>
</dbReference>
<dbReference type="GO" id="GO:0004176">
    <property type="term" value="F:ATP-dependent peptidase activity"/>
    <property type="evidence" value="ECO:0007669"/>
    <property type="project" value="UniProtKB-UniRule"/>
</dbReference>
<feature type="region of interest" description="Disordered" evidence="16">
    <location>
        <begin position="570"/>
        <end position="596"/>
    </location>
</feature>
<dbReference type="PROSITE" id="PS01046">
    <property type="entry name" value="LON_SER"/>
    <property type="match status" value="1"/>
</dbReference>
<evidence type="ECO:0000259" key="18">
    <source>
        <dbReference type="PROSITE" id="PS51787"/>
    </source>
</evidence>
<dbReference type="Gene3D" id="2.30.130.40">
    <property type="entry name" value="LON domain-like"/>
    <property type="match status" value="1"/>
</dbReference>
<dbReference type="FunFam" id="3.40.50.300:FF:000021">
    <property type="entry name" value="Lon protease homolog"/>
    <property type="match status" value="1"/>
</dbReference>
<dbReference type="GO" id="GO:0006515">
    <property type="term" value="P:protein quality control for misfolded or incompletely synthesized proteins"/>
    <property type="evidence" value="ECO:0007669"/>
    <property type="project" value="UniProtKB-UniRule"/>
</dbReference>
<accession>A0AA37V4J0</accession>
<dbReference type="SUPFAM" id="SSF52540">
    <property type="entry name" value="P-loop containing nucleoside triphosphate hydrolases"/>
    <property type="match status" value="1"/>
</dbReference>
<evidence type="ECO:0000256" key="14">
    <source>
        <dbReference type="PROSITE-ProRule" id="PRU01122"/>
    </source>
</evidence>
<dbReference type="GO" id="GO:0043565">
    <property type="term" value="F:sequence-specific DNA binding"/>
    <property type="evidence" value="ECO:0007669"/>
    <property type="project" value="UniProtKB-UniRule"/>
</dbReference>
<evidence type="ECO:0000256" key="2">
    <source>
        <dbReference type="ARBA" id="ARBA00022490"/>
    </source>
</evidence>
<dbReference type="InterPro" id="IPR027417">
    <property type="entry name" value="P-loop_NTPase"/>
</dbReference>
<feature type="domain" description="Lon proteolytic" evidence="17">
    <location>
        <begin position="620"/>
        <end position="801"/>
    </location>
</feature>
<keyword evidence="6 10" id="KW-0720">Serine protease</keyword>
<comment type="induction">
    <text evidence="10">By heat shock.</text>
</comment>
<feature type="active site" evidence="10 12">
    <location>
        <position position="707"/>
    </location>
</feature>
<dbReference type="Pfam" id="PF00004">
    <property type="entry name" value="AAA"/>
    <property type="match status" value="1"/>
</dbReference>
<organism evidence="19 20">
    <name type="scientific">Roseisolibacter agri</name>
    <dbReference type="NCBI Taxonomy" id="2014610"/>
    <lineage>
        <taxon>Bacteria</taxon>
        <taxon>Pseudomonadati</taxon>
        <taxon>Gemmatimonadota</taxon>
        <taxon>Gemmatimonadia</taxon>
        <taxon>Gemmatimonadales</taxon>
        <taxon>Gemmatimonadaceae</taxon>
        <taxon>Roseisolibacter</taxon>
    </lineage>
</organism>
<dbReference type="Pfam" id="PF22667">
    <property type="entry name" value="Lon_lid"/>
    <property type="match status" value="1"/>
</dbReference>
<reference evidence="19" key="1">
    <citation type="submission" date="2022-08" db="EMBL/GenBank/DDBJ databases">
        <title>Draft genome sequencing of Roseisolibacter agri AW1220.</title>
        <authorList>
            <person name="Tobiishi Y."/>
            <person name="Tonouchi A."/>
        </authorList>
    </citation>
    <scope>NUCLEOTIDE SEQUENCE</scope>
    <source>
        <strain evidence="19">AW1220</strain>
    </source>
</reference>
<dbReference type="Pfam" id="PF02190">
    <property type="entry name" value="LON_substr_bdg"/>
    <property type="match status" value="1"/>
</dbReference>
<feature type="domain" description="Lon N-terminal" evidence="18">
    <location>
        <begin position="5"/>
        <end position="205"/>
    </location>
</feature>
<dbReference type="InterPro" id="IPR008268">
    <property type="entry name" value="Peptidase_S16_AS"/>
</dbReference>
<keyword evidence="5 10" id="KW-0378">Hydrolase</keyword>
<dbReference type="Gene3D" id="1.20.5.5270">
    <property type="match status" value="1"/>
</dbReference>
<evidence type="ECO:0000313" key="20">
    <source>
        <dbReference type="Proteomes" id="UP001161325"/>
    </source>
</evidence>
<dbReference type="EC" id="3.4.21.53" evidence="10 11"/>
<comment type="function">
    <text evidence="10">ATP-dependent serine protease that mediates the selective degradation of mutant and abnormal proteins as well as certain short-lived regulatory proteins. Required for cellular homeostasis and for survival from DNA damage and developmental changes induced by stress. Degrades polypeptides processively to yield small peptide fragments that are 5 to 10 amino acids long. Binds to DNA in a double-stranded, site-specific manner.</text>
</comment>
<evidence type="ECO:0000259" key="17">
    <source>
        <dbReference type="PROSITE" id="PS51786"/>
    </source>
</evidence>
<dbReference type="InterPro" id="IPR027065">
    <property type="entry name" value="Lon_Prtase"/>
</dbReference>
<dbReference type="GO" id="GO:0005524">
    <property type="term" value="F:ATP binding"/>
    <property type="evidence" value="ECO:0007669"/>
    <property type="project" value="UniProtKB-UniRule"/>
</dbReference>
<evidence type="ECO:0000256" key="8">
    <source>
        <dbReference type="ARBA" id="ARBA00023016"/>
    </source>
</evidence>
<feature type="active site" evidence="10 12">
    <location>
        <position position="750"/>
    </location>
</feature>
<dbReference type="GO" id="GO:0004252">
    <property type="term" value="F:serine-type endopeptidase activity"/>
    <property type="evidence" value="ECO:0007669"/>
    <property type="project" value="UniProtKB-UniRule"/>
</dbReference>
<dbReference type="SMART" id="SM00382">
    <property type="entry name" value="AAA"/>
    <property type="match status" value="1"/>
</dbReference>
<keyword evidence="20" id="KW-1185">Reference proteome</keyword>
<evidence type="ECO:0000256" key="12">
    <source>
        <dbReference type="PIRSR" id="PIRSR001174-1"/>
    </source>
</evidence>
<evidence type="ECO:0000256" key="7">
    <source>
        <dbReference type="ARBA" id="ARBA00022840"/>
    </source>
</evidence>
<evidence type="ECO:0000256" key="3">
    <source>
        <dbReference type="ARBA" id="ARBA00022670"/>
    </source>
</evidence>
<evidence type="ECO:0000256" key="9">
    <source>
        <dbReference type="ARBA" id="ARBA00050665"/>
    </source>
</evidence>
<dbReference type="GO" id="GO:0034605">
    <property type="term" value="P:cellular response to heat"/>
    <property type="evidence" value="ECO:0007669"/>
    <property type="project" value="UniProtKB-UniRule"/>
</dbReference>
<comment type="subunit">
    <text evidence="10 11">Homohexamer. Organized in a ring with a central cavity.</text>
</comment>
<evidence type="ECO:0000256" key="6">
    <source>
        <dbReference type="ARBA" id="ARBA00022825"/>
    </source>
</evidence>
<evidence type="ECO:0000256" key="13">
    <source>
        <dbReference type="PIRSR" id="PIRSR001174-2"/>
    </source>
</evidence>
<dbReference type="InterPro" id="IPR015947">
    <property type="entry name" value="PUA-like_sf"/>
</dbReference>
<keyword evidence="4 10" id="KW-0547">Nucleotide-binding</keyword>
<dbReference type="InterPro" id="IPR054594">
    <property type="entry name" value="Lon_lid"/>
</dbReference>
<dbReference type="InterPro" id="IPR003111">
    <property type="entry name" value="Lon_prtase_N"/>
</dbReference>
<dbReference type="InterPro" id="IPR003593">
    <property type="entry name" value="AAA+_ATPase"/>
</dbReference>
<dbReference type="CDD" id="cd19500">
    <property type="entry name" value="RecA-like_Lon"/>
    <property type="match status" value="1"/>
</dbReference>
<proteinExistence type="evidence at transcript level"/>
<dbReference type="PRINTS" id="PR00830">
    <property type="entry name" value="ENDOLAPTASE"/>
</dbReference>
<feature type="region of interest" description="Disordered" evidence="16">
    <location>
        <begin position="805"/>
        <end position="858"/>
    </location>
</feature>
<dbReference type="EMBL" id="BRXS01000007">
    <property type="protein sequence ID" value="GLC28017.1"/>
    <property type="molecule type" value="Genomic_DNA"/>
</dbReference>
<dbReference type="AlphaFoldDB" id="A0AA37V4J0"/>
<comment type="catalytic activity">
    <reaction evidence="9 10 11 14">
        <text>Hydrolysis of proteins in presence of ATP.</text>
        <dbReference type="EC" id="3.4.21.53"/>
    </reaction>
</comment>
<dbReference type="InterPro" id="IPR046336">
    <property type="entry name" value="Lon_prtase_N_sf"/>
</dbReference>
<gene>
    <name evidence="19" type="primary">lon_2</name>
    <name evidence="10" type="synonym">lon</name>
    <name evidence="19" type="ORF">rosag_45300</name>
</gene>
<keyword evidence="2 10" id="KW-0963">Cytoplasm</keyword>
<comment type="caution">
    <text evidence="19">The sequence shown here is derived from an EMBL/GenBank/DDBJ whole genome shotgun (WGS) entry which is preliminary data.</text>
</comment>
<evidence type="ECO:0000313" key="19">
    <source>
        <dbReference type="EMBL" id="GLC28017.1"/>
    </source>
</evidence>
<dbReference type="SUPFAM" id="SSF54211">
    <property type="entry name" value="Ribosomal protein S5 domain 2-like"/>
    <property type="match status" value="1"/>
</dbReference>
<dbReference type="InterPro" id="IPR003959">
    <property type="entry name" value="ATPase_AAA_core"/>
</dbReference>
<dbReference type="Gene3D" id="1.20.58.1480">
    <property type="match status" value="1"/>
</dbReference>
<dbReference type="Gene3D" id="1.10.8.60">
    <property type="match status" value="1"/>
</dbReference>
<dbReference type="InterPro" id="IPR004815">
    <property type="entry name" value="Lon_bac/euk-typ"/>
</dbReference>
<keyword evidence="8 10" id="KW-0346">Stress response</keyword>
<feature type="binding site" evidence="10 13">
    <location>
        <begin position="366"/>
        <end position="373"/>
    </location>
    <ligand>
        <name>ATP</name>
        <dbReference type="ChEBI" id="CHEBI:30616"/>
    </ligand>
</feature>
<comment type="subcellular location">
    <subcellularLocation>
        <location evidence="1 10 11">Cytoplasm</location>
    </subcellularLocation>
</comment>
<dbReference type="Pfam" id="PF05362">
    <property type="entry name" value="Lon_C"/>
    <property type="match status" value="1"/>
</dbReference>
<dbReference type="InterPro" id="IPR008269">
    <property type="entry name" value="Lon_proteolytic"/>
</dbReference>
<comment type="similarity">
    <text evidence="10 11 14 15">Belongs to the peptidase S16 family.</text>
</comment>
<evidence type="ECO:0000256" key="5">
    <source>
        <dbReference type="ARBA" id="ARBA00022801"/>
    </source>
</evidence>
<dbReference type="NCBIfam" id="TIGR00763">
    <property type="entry name" value="lon"/>
    <property type="match status" value="1"/>
</dbReference>
<dbReference type="PROSITE" id="PS51786">
    <property type="entry name" value="LON_PROTEOLYTIC"/>
    <property type="match status" value="1"/>
</dbReference>
<dbReference type="SUPFAM" id="SSF88697">
    <property type="entry name" value="PUA domain-like"/>
    <property type="match status" value="1"/>
</dbReference>
<evidence type="ECO:0000256" key="1">
    <source>
        <dbReference type="ARBA" id="ARBA00004496"/>
    </source>
</evidence>
<dbReference type="Gene3D" id="3.40.50.300">
    <property type="entry name" value="P-loop containing nucleotide triphosphate hydrolases"/>
    <property type="match status" value="1"/>
</dbReference>
<feature type="compositionally biased region" description="Basic and acidic residues" evidence="16">
    <location>
        <begin position="813"/>
        <end position="839"/>
    </location>
</feature>
<protein>
    <recommendedName>
        <fullName evidence="10 11">Lon protease</fullName>
        <ecNumber evidence="10 11">3.4.21.53</ecNumber>
    </recommendedName>
    <alternativeName>
        <fullName evidence="10">ATP-dependent protease La</fullName>
    </alternativeName>
</protein>
<name>A0AA37V4J0_9BACT</name>
<dbReference type="Proteomes" id="UP001161325">
    <property type="component" value="Unassembled WGS sequence"/>
</dbReference>
<sequence length="858" mass="92266">MSELLPVVPLRDVIVFPSVATPLLVGRAASLAAVELAAQGGRQLALLAQRDPTTDVPGPDDLHHVGVVARVEHLSRLPDGSVKVLVEALSRVRVTGIEAVPGNAGGALRAAVVPFPTVTEGEEEDDARRAAATHLLAAFEDYVALQRRIPPEVVAVVREAPSLERQAWGIAAHLDVKVDARQALLEAPDLAALLARLAEAIAGEAVLLRLGHSIDERVRGAVSQHQREFWLTEQLKAIHHELGHDDGDDVAALEASVREARLPAATEERALREVRRLRRMAPTSPEATVVRSYLDWLLALPWHTRAVAPDAPVDLRAARAALDADHHGLEDVKERILDHLAVLALRQRDDDAGRDEPRPPVLCLVGPPGVGKTSLARSIARATGRPFVRVSLGGVRDEAEIRGHRRTYVGAMPGRILQAMRRAGMVDPVMLLDEIDKMGSDWRGDPAAALLEVLDPEQHDAFSDHFVEVEYDLSRVLFVTTANGLSQIPEPLRDRLEIVRIPGYLEPEKLAIAERFLVPRQLRECGLDPAMVTLAPDVLPAIVRGWTREAGVRDLERRVGRVARKLARRRAEALTETKPAPKRGRPKPAPSAPAPLAVTTADLPSLLGAAPFDDDAASLEDKVGVCNGLAYTAAGGELLEVEVSVVPGRGRVQLTGTLGDVMKESASAAVSWVRARAAAIGVDPEFHRTRDVHVHIPAGATPKDGPSAGITIATALVSALTGVPVRGDVAMTGELTLRGRVLPIGGLKEKGVAAHRHRVAHVVVPRGNARALDELPADVRAGVTWHPVATMDDVLAVALRAQPAAAPVARDAVTPDRATRARRRETARTPEPRTPETRTRKPSRRPTVALDAPRQENA</sequence>
<dbReference type="InterPro" id="IPR020568">
    <property type="entry name" value="Ribosomal_Su5_D2-typ_SF"/>
</dbReference>
<dbReference type="HAMAP" id="MF_01973">
    <property type="entry name" value="lon_bact"/>
    <property type="match status" value="1"/>
</dbReference>
<evidence type="ECO:0000256" key="11">
    <source>
        <dbReference type="PIRNR" id="PIRNR001174"/>
    </source>
</evidence>